<dbReference type="SUPFAM" id="SSF54106">
    <property type="entry name" value="LysM domain"/>
    <property type="match status" value="2"/>
</dbReference>
<feature type="domain" description="LysM" evidence="2">
    <location>
        <begin position="27"/>
        <end position="70"/>
    </location>
</feature>
<dbReference type="Proteomes" id="UP000537131">
    <property type="component" value="Unassembled WGS sequence"/>
</dbReference>
<protein>
    <submittedName>
        <fullName evidence="3">LysM peptidoglycan-binding domain-containing protein</fullName>
    </submittedName>
</protein>
<keyword evidence="1" id="KW-0732">Signal</keyword>
<dbReference type="Gene3D" id="3.10.350.10">
    <property type="entry name" value="LysM domain"/>
    <property type="match status" value="2"/>
</dbReference>
<dbReference type="InterPro" id="IPR042047">
    <property type="entry name" value="SleB_dom1"/>
</dbReference>
<evidence type="ECO:0000256" key="1">
    <source>
        <dbReference type="SAM" id="SignalP"/>
    </source>
</evidence>
<dbReference type="InterPro" id="IPR018392">
    <property type="entry name" value="LysM"/>
</dbReference>
<dbReference type="Pfam" id="PF07486">
    <property type="entry name" value="Hydrolase_2"/>
    <property type="match status" value="1"/>
</dbReference>
<feature type="chain" id="PRO_5031064363" evidence="1">
    <location>
        <begin position="27"/>
        <end position="256"/>
    </location>
</feature>
<evidence type="ECO:0000313" key="4">
    <source>
        <dbReference type="Proteomes" id="UP000537131"/>
    </source>
</evidence>
<organism evidence="3 4">
    <name type="scientific">Clostridium muellerianum</name>
    <dbReference type="NCBI Taxonomy" id="2716538"/>
    <lineage>
        <taxon>Bacteria</taxon>
        <taxon>Bacillati</taxon>
        <taxon>Bacillota</taxon>
        <taxon>Clostridia</taxon>
        <taxon>Eubacteriales</taxon>
        <taxon>Clostridiaceae</taxon>
        <taxon>Clostridium</taxon>
    </lineage>
</organism>
<dbReference type="PROSITE" id="PS51782">
    <property type="entry name" value="LYSM"/>
    <property type="match status" value="2"/>
</dbReference>
<dbReference type="SMART" id="SM00257">
    <property type="entry name" value="LysM"/>
    <property type="match status" value="2"/>
</dbReference>
<dbReference type="InterPro" id="IPR011105">
    <property type="entry name" value="Cell_wall_hydrolase_SleB"/>
</dbReference>
<accession>A0A7Y0ELS4</accession>
<dbReference type="GO" id="GO:0016787">
    <property type="term" value="F:hydrolase activity"/>
    <property type="evidence" value="ECO:0007669"/>
    <property type="project" value="InterPro"/>
</dbReference>
<dbReference type="AlphaFoldDB" id="A0A7Y0ELS4"/>
<dbReference type="Gene3D" id="6.20.240.60">
    <property type="match status" value="1"/>
</dbReference>
<dbReference type="EMBL" id="JABBNI010000066">
    <property type="protein sequence ID" value="NMM65736.1"/>
    <property type="molecule type" value="Genomic_DNA"/>
</dbReference>
<dbReference type="Gene3D" id="1.10.10.2520">
    <property type="entry name" value="Cell wall hydrolase SleB, domain 1"/>
    <property type="match status" value="1"/>
</dbReference>
<dbReference type="InterPro" id="IPR036779">
    <property type="entry name" value="LysM_dom_sf"/>
</dbReference>
<dbReference type="PANTHER" id="PTHR33734">
    <property type="entry name" value="LYSM DOMAIN-CONTAINING GPI-ANCHORED PROTEIN 2"/>
    <property type="match status" value="1"/>
</dbReference>
<gene>
    <name evidence="3" type="ORF">HBE96_24460</name>
</gene>
<feature type="domain" description="LysM" evidence="2">
    <location>
        <begin position="73"/>
        <end position="116"/>
    </location>
</feature>
<reference evidence="3 4" key="2">
    <citation type="submission" date="2020-06" db="EMBL/GenBank/DDBJ databases">
        <title>Complete Genome Sequence of Clostridium muelleri sp. nov. P21T, an Acid-Alcohol Producing Acetogen Isolated from Old Hay.</title>
        <authorList>
            <person name="Duncan K.E."/>
            <person name="Tanner R.S."/>
        </authorList>
    </citation>
    <scope>NUCLEOTIDE SEQUENCE [LARGE SCALE GENOMIC DNA]</scope>
    <source>
        <strain evidence="3 4">P21</strain>
    </source>
</reference>
<keyword evidence="4" id="KW-1185">Reference proteome</keyword>
<sequence>MINFKKIRNLLAAASLCLMISNPVQAASYTVASGDSLYTIGKLFNTTANTIMKDNNLTSTTIYPGKVLTVPGYIYTIKSGDSLYLICQRYGISISSLRQANNKWDNYLNIGDKLILPGVTATNTNSTAVSTTNNSYTANDLDLLSRLIMAEAQGEPYNAKVAVGAVVLNRVKDSRFPNSIYSVIYQKSDGYYQFTPVVNGWIDRSASAECVQAARDALNGTDPSNGAAYYFDYSTTNQWLWSKPLAARIGKLVFVY</sequence>
<dbReference type="PANTHER" id="PTHR33734:SF22">
    <property type="entry name" value="MEMBRANE-BOUND LYTIC MUREIN TRANSGLYCOSYLASE D"/>
    <property type="match status" value="1"/>
</dbReference>
<feature type="signal peptide" evidence="1">
    <location>
        <begin position="1"/>
        <end position="26"/>
    </location>
</feature>
<comment type="caution">
    <text evidence="3">The sequence shown here is derived from an EMBL/GenBank/DDBJ whole genome shotgun (WGS) entry which is preliminary data.</text>
</comment>
<name>A0A7Y0ELS4_9CLOT</name>
<dbReference type="Pfam" id="PF01476">
    <property type="entry name" value="LysM"/>
    <property type="match status" value="2"/>
</dbReference>
<dbReference type="RefSeq" id="WP_169300325.1">
    <property type="nucleotide sequence ID" value="NZ_JABBNI010000066.1"/>
</dbReference>
<dbReference type="GO" id="GO:0008932">
    <property type="term" value="F:lytic endotransglycosylase activity"/>
    <property type="evidence" value="ECO:0007669"/>
    <property type="project" value="TreeGrafter"/>
</dbReference>
<dbReference type="CDD" id="cd00118">
    <property type="entry name" value="LysM"/>
    <property type="match status" value="2"/>
</dbReference>
<evidence type="ECO:0000259" key="2">
    <source>
        <dbReference type="PROSITE" id="PS51782"/>
    </source>
</evidence>
<evidence type="ECO:0000313" key="3">
    <source>
        <dbReference type="EMBL" id="NMM65736.1"/>
    </source>
</evidence>
<reference evidence="3 4" key="1">
    <citation type="submission" date="2020-04" db="EMBL/GenBank/DDBJ databases">
        <authorList>
            <person name="Doyle D.A."/>
        </authorList>
    </citation>
    <scope>NUCLEOTIDE SEQUENCE [LARGE SCALE GENOMIC DNA]</scope>
    <source>
        <strain evidence="3 4">P21</strain>
    </source>
</reference>
<proteinExistence type="predicted"/>